<keyword evidence="1" id="KW-0175">Coiled coil</keyword>
<dbReference type="EMBL" id="JPKZ01003185">
    <property type="protein sequence ID" value="KHN72883.1"/>
    <property type="molecule type" value="Genomic_DNA"/>
</dbReference>
<evidence type="ECO:0000256" key="1">
    <source>
        <dbReference type="SAM" id="Coils"/>
    </source>
</evidence>
<dbReference type="GO" id="GO:0005930">
    <property type="term" value="C:axoneme"/>
    <property type="evidence" value="ECO:0007669"/>
    <property type="project" value="TreeGrafter"/>
</dbReference>
<accession>A0A0B2UU12</accession>
<dbReference type="GO" id="GO:0034464">
    <property type="term" value="C:BBSome"/>
    <property type="evidence" value="ECO:0007669"/>
    <property type="project" value="TreeGrafter"/>
</dbReference>
<protein>
    <submittedName>
        <fullName evidence="4">Bardet-Biedl syndrome 7 protein</fullName>
    </submittedName>
</protein>
<dbReference type="SUPFAM" id="SSF50978">
    <property type="entry name" value="WD40 repeat-like"/>
    <property type="match status" value="1"/>
</dbReference>
<sequence length="553" mass="61680">MDITLTRVDYAQIGTASKGCMRVIAADKDEKKKKTRSLDKVVCGGHNGVVLCITRRNAETQVLFKTMPGPRIDCVRLGGALGTVQDKIFVASDNCVKGYSKKGKQFFAFETNMAEPISSMYIYGVDMFICGRLSFNHYHDCVDANYYLCSERINDVLCLPVVEGSWVGRGITPVLACDDKTIKVLEGSALNYEVQLGDVPSILHLFMNDGGFSKQRVLYGTKDGRIGLVDLPPKDGTLIWEIPTQSTSAVTSIYCYSITGSGCPDIIIGKEDGLIEIYVVDFSDQASFKKSFQCEESVVSLQCGRVSSESFDEIVVCTYTGWVFALSTEPVVKPRKDALTTLAPHMEVKVQQLRNELEELEQKVSEERQRYHELTLQEDNTVAIMPRFAIQDHFTLDKILACYTLSIELIIPIDYILLQSDVGVELLDVEKNSAVVSITTPDEKSGNALLATYRCQANTTRIEMRIRSIEGQYGTVQAYICPKVHPKMCQRGSYVEQRESNCAHLWSEPSLNNSPSTAFMSRLLFFAKQCERGQPVSANERSAGELLNIFLMR</sequence>
<evidence type="ECO:0000313" key="5">
    <source>
        <dbReference type="Proteomes" id="UP000031036"/>
    </source>
</evidence>
<name>A0A0B2UU12_TOXCA</name>
<evidence type="ECO:0000259" key="3">
    <source>
        <dbReference type="Pfam" id="PF23743"/>
    </source>
</evidence>
<dbReference type="Pfam" id="PF23743">
    <property type="entry name" value="Beta-prop_BBS7"/>
    <property type="match status" value="1"/>
</dbReference>
<dbReference type="InterPro" id="IPR056332">
    <property type="entry name" value="Beta-prop_BBS7"/>
</dbReference>
<proteinExistence type="predicted"/>
<evidence type="ECO:0000259" key="2">
    <source>
        <dbReference type="Pfam" id="PF23360"/>
    </source>
</evidence>
<dbReference type="GO" id="GO:0008104">
    <property type="term" value="P:intracellular protein localization"/>
    <property type="evidence" value="ECO:0007669"/>
    <property type="project" value="TreeGrafter"/>
</dbReference>
<evidence type="ECO:0000313" key="4">
    <source>
        <dbReference type="EMBL" id="KHN72883.1"/>
    </source>
</evidence>
<keyword evidence="5" id="KW-1185">Reference proteome</keyword>
<feature type="domain" description="BBS7 GAE" evidence="2">
    <location>
        <begin position="386"/>
        <end position="494"/>
    </location>
</feature>
<organism evidence="4 5">
    <name type="scientific">Toxocara canis</name>
    <name type="common">Canine roundworm</name>
    <dbReference type="NCBI Taxonomy" id="6265"/>
    <lineage>
        <taxon>Eukaryota</taxon>
        <taxon>Metazoa</taxon>
        <taxon>Ecdysozoa</taxon>
        <taxon>Nematoda</taxon>
        <taxon>Chromadorea</taxon>
        <taxon>Rhabditida</taxon>
        <taxon>Spirurina</taxon>
        <taxon>Ascaridomorpha</taxon>
        <taxon>Ascaridoidea</taxon>
        <taxon>Toxocaridae</taxon>
        <taxon>Toxocara</taxon>
    </lineage>
</organism>
<dbReference type="GO" id="GO:0016020">
    <property type="term" value="C:membrane"/>
    <property type="evidence" value="ECO:0007669"/>
    <property type="project" value="TreeGrafter"/>
</dbReference>
<comment type="caution">
    <text evidence="4">The sequence shown here is derived from an EMBL/GenBank/DDBJ whole genome shotgun (WGS) entry which is preliminary data.</text>
</comment>
<feature type="coiled-coil region" evidence="1">
    <location>
        <begin position="343"/>
        <end position="377"/>
    </location>
</feature>
<dbReference type="OrthoDB" id="414590at2759"/>
<dbReference type="InterPro" id="IPR056334">
    <property type="entry name" value="BBS7_GAE_dom"/>
</dbReference>
<dbReference type="AlphaFoldDB" id="A0A0B2UU12"/>
<reference evidence="4 5" key="1">
    <citation type="submission" date="2014-11" db="EMBL/GenBank/DDBJ databases">
        <title>Genetic blueprint of the zoonotic pathogen Toxocara canis.</title>
        <authorList>
            <person name="Zhu X.-Q."/>
            <person name="Korhonen P.K."/>
            <person name="Cai H."/>
            <person name="Young N.D."/>
            <person name="Nejsum P."/>
            <person name="von Samson-Himmelstjerna G."/>
            <person name="Boag P.R."/>
            <person name="Tan P."/>
            <person name="Li Q."/>
            <person name="Min J."/>
            <person name="Yang Y."/>
            <person name="Wang X."/>
            <person name="Fang X."/>
            <person name="Hall R.S."/>
            <person name="Hofmann A."/>
            <person name="Sternberg P.W."/>
            <person name="Jex A.R."/>
            <person name="Gasser R.B."/>
        </authorList>
    </citation>
    <scope>NUCLEOTIDE SEQUENCE [LARGE SCALE GENOMIC DNA]</scope>
    <source>
        <strain evidence="4">PN_DK_2014</strain>
    </source>
</reference>
<dbReference type="PANTHER" id="PTHR16074">
    <property type="entry name" value="BARDET-BIEDL SYNDROME 7 PROTEIN"/>
    <property type="match status" value="1"/>
</dbReference>
<dbReference type="PANTHER" id="PTHR16074:SF4">
    <property type="entry name" value="BARDET-BIEDL SYNDROME 7 PROTEIN"/>
    <property type="match status" value="1"/>
</dbReference>
<feature type="domain" description="BBS7 beta-propeller" evidence="3">
    <location>
        <begin position="33"/>
        <end position="328"/>
    </location>
</feature>
<dbReference type="Pfam" id="PF23360">
    <property type="entry name" value="BBS7_GAE"/>
    <property type="match status" value="1"/>
</dbReference>
<dbReference type="Proteomes" id="UP000031036">
    <property type="component" value="Unassembled WGS sequence"/>
</dbReference>
<dbReference type="GO" id="GO:0043005">
    <property type="term" value="C:neuron projection"/>
    <property type="evidence" value="ECO:0007669"/>
    <property type="project" value="TreeGrafter"/>
</dbReference>
<dbReference type="GO" id="GO:0060271">
    <property type="term" value="P:cilium assembly"/>
    <property type="evidence" value="ECO:0007669"/>
    <property type="project" value="TreeGrafter"/>
</dbReference>
<dbReference type="InterPro" id="IPR036322">
    <property type="entry name" value="WD40_repeat_dom_sf"/>
</dbReference>
<gene>
    <name evidence="4" type="primary">BBS7</name>
    <name evidence="4" type="ORF">Tcan_07739</name>
</gene>
<dbReference type="GO" id="GO:0036064">
    <property type="term" value="C:ciliary basal body"/>
    <property type="evidence" value="ECO:0007669"/>
    <property type="project" value="TreeGrafter"/>
</dbReference>
<dbReference type="STRING" id="6265.A0A0B2UU12"/>